<dbReference type="PANTHER" id="PTHR30222:SF17">
    <property type="entry name" value="SPERMIDINE_PUTRESCINE-BINDING PERIPLASMIC PROTEIN"/>
    <property type="match status" value="1"/>
</dbReference>
<organism evidence="6 7">
    <name type="scientific">Allorhizobium borbori</name>
    <dbReference type="NCBI Taxonomy" id="485907"/>
    <lineage>
        <taxon>Bacteria</taxon>
        <taxon>Pseudomonadati</taxon>
        <taxon>Pseudomonadota</taxon>
        <taxon>Alphaproteobacteria</taxon>
        <taxon>Hyphomicrobiales</taxon>
        <taxon>Rhizobiaceae</taxon>
        <taxon>Rhizobium/Agrobacterium group</taxon>
        <taxon>Allorhizobium</taxon>
    </lineage>
</organism>
<dbReference type="InterPro" id="IPR001188">
    <property type="entry name" value="Sperm_putr-bd"/>
</dbReference>
<feature type="signal peptide" evidence="5">
    <location>
        <begin position="1"/>
        <end position="28"/>
    </location>
</feature>
<gene>
    <name evidence="6" type="ORF">GGQ66_001778</name>
</gene>
<dbReference type="Pfam" id="PF13416">
    <property type="entry name" value="SBP_bac_8"/>
    <property type="match status" value="1"/>
</dbReference>
<name>A0A7W6P1V0_9HYPH</name>
<dbReference type="AlphaFoldDB" id="A0A7W6P1V0"/>
<dbReference type="SUPFAM" id="SSF53850">
    <property type="entry name" value="Periplasmic binding protein-like II"/>
    <property type="match status" value="1"/>
</dbReference>
<dbReference type="RefSeq" id="WP_183791543.1">
    <property type="nucleotide sequence ID" value="NZ_JACIDU010000006.1"/>
</dbReference>
<dbReference type="PRINTS" id="PR00909">
    <property type="entry name" value="SPERMDNBNDNG"/>
</dbReference>
<comment type="subcellular location">
    <subcellularLocation>
        <location evidence="1">Periplasm</location>
    </subcellularLocation>
</comment>
<dbReference type="InterPro" id="IPR006059">
    <property type="entry name" value="SBP"/>
</dbReference>
<proteinExistence type="predicted"/>
<protein>
    <submittedName>
        <fullName evidence="6">Putative spermidine/putrescine transport system substrate-binding protein/spermidine/putrescine transport system substrate-binding protein</fullName>
    </submittedName>
</protein>
<accession>A0A7W6P1V0</accession>
<reference evidence="6 7" key="1">
    <citation type="submission" date="2020-08" db="EMBL/GenBank/DDBJ databases">
        <title>Genomic Encyclopedia of Type Strains, Phase IV (KMG-IV): sequencing the most valuable type-strain genomes for metagenomic binning, comparative biology and taxonomic classification.</title>
        <authorList>
            <person name="Goeker M."/>
        </authorList>
    </citation>
    <scope>NUCLEOTIDE SEQUENCE [LARGE SCALE GENOMIC DNA]</scope>
    <source>
        <strain evidence="6 7">DSM 26385</strain>
    </source>
</reference>
<dbReference type="Gene3D" id="3.40.190.10">
    <property type="entry name" value="Periplasmic binding protein-like II"/>
    <property type="match status" value="2"/>
</dbReference>
<keyword evidence="7" id="KW-1185">Reference proteome</keyword>
<dbReference type="Proteomes" id="UP000584824">
    <property type="component" value="Unassembled WGS sequence"/>
</dbReference>
<comment type="caution">
    <text evidence="6">The sequence shown here is derived from an EMBL/GenBank/DDBJ whole genome shotgun (WGS) entry which is preliminary data.</text>
</comment>
<keyword evidence="2" id="KW-0813">Transport</keyword>
<evidence type="ECO:0000256" key="5">
    <source>
        <dbReference type="SAM" id="SignalP"/>
    </source>
</evidence>
<keyword evidence="4" id="KW-0574">Periplasm</keyword>
<dbReference type="EMBL" id="JACIDU010000006">
    <property type="protein sequence ID" value="MBB4103221.1"/>
    <property type="molecule type" value="Genomic_DNA"/>
</dbReference>
<dbReference type="GO" id="GO:0019808">
    <property type="term" value="F:polyamine binding"/>
    <property type="evidence" value="ECO:0007669"/>
    <property type="project" value="InterPro"/>
</dbReference>
<sequence length="354" mass="39094">MKKAYGRGRTLLPLVSALSIAAPSFASAGELNILTWEGYADPSFIEKFEKASSCKTTSTYVGSNDDFAPKLAAGGGVYDIIVPSIDTIGLMRQAGFVEPIDTKKIEGFSDVYPEFTKANDVVAEGETWSVPLVWGSISLMYRADKVAPKPDSIGVLFDKKYAGKIAMWDDKSSIYWAARLLGFENVYDLTDEQLETVKAKLIEQKPLIRKYWATAGELTELYANQEVWLSNTWTGLQSKEVNALKKGFEVVEFTPKEKAEGWMDSMQLVKGSANTDCAYKFFSFMLSAEGQCGIVGSSGYFPVNPKVVSGCLKGEEAEAKKVNNIEFVKSLVMWQMPARLDKYLEVWNAVKAAP</sequence>
<dbReference type="PANTHER" id="PTHR30222">
    <property type="entry name" value="SPERMIDINE/PUTRESCINE-BINDING PERIPLASMIC PROTEIN"/>
    <property type="match status" value="1"/>
</dbReference>
<evidence type="ECO:0000256" key="4">
    <source>
        <dbReference type="ARBA" id="ARBA00022764"/>
    </source>
</evidence>
<dbReference type="GO" id="GO:0015846">
    <property type="term" value="P:polyamine transport"/>
    <property type="evidence" value="ECO:0007669"/>
    <property type="project" value="InterPro"/>
</dbReference>
<evidence type="ECO:0000256" key="1">
    <source>
        <dbReference type="ARBA" id="ARBA00004418"/>
    </source>
</evidence>
<keyword evidence="3 5" id="KW-0732">Signal</keyword>
<dbReference type="GO" id="GO:0042597">
    <property type="term" value="C:periplasmic space"/>
    <property type="evidence" value="ECO:0007669"/>
    <property type="project" value="UniProtKB-SubCell"/>
</dbReference>
<evidence type="ECO:0000256" key="3">
    <source>
        <dbReference type="ARBA" id="ARBA00022729"/>
    </source>
</evidence>
<evidence type="ECO:0000313" key="7">
    <source>
        <dbReference type="Proteomes" id="UP000584824"/>
    </source>
</evidence>
<evidence type="ECO:0000313" key="6">
    <source>
        <dbReference type="EMBL" id="MBB4103221.1"/>
    </source>
</evidence>
<evidence type="ECO:0000256" key="2">
    <source>
        <dbReference type="ARBA" id="ARBA00022448"/>
    </source>
</evidence>
<feature type="chain" id="PRO_5030623745" evidence="5">
    <location>
        <begin position="29"/>
        <end position="354"/>
    </location>
</feature>